<evidence type="ECO:0000313" key="3">
    <source>
        <dbReference type="Proteomes" id="UP000054166"/>
    </source>
</evidence>
<dbReference type="HOGENOM" id="CLU_2868481_0_0_1"/>
<dbReference type="Proteomes" id="UP000054166">
    <property type="component" value="Unassembled WGS sequence"/>
</dbReference>
<evidence type="ECO:0000313" key="2">
    <source>
        <dbReference type="EMBL" id="KIM79053.1"/>
    </source>
</evidence>
<feature type="compositionally biased region" description="Basic and acidic residues" evidence="1">
    <location>
        <begin position="1"/>
        <end position="13"/>
    </location>
</feature>
<dbReference type="AlphaFoldDB" id="A0A0C3AYH8"/>
<reference evidence="3" key="2">
    <citation type="submission" date="2015-01" db="EMBL/GenBank/DDBJ databases">
        <title>Evolutionary Origins and Diversification of the Mycorrhizal Mutualists.</title>
        <authorList>
            <consortium name="DOE Joint Genome Institute"/>
            <consortium name="Mycorrhizal Genomics Consortium"/>
            <person name="Kohler A."/>
            <person name="Kuo A."/>
            <person name="Nagy L.G."/>
            <person name="Floudas D."/>
            <person name="Copeland A."/>
            <person name="Barry K.W."/>
            <person name="Cichocki N."/>
            <person name="Veneault-Fourrey C."/>
            <person name="LaButti K."/>
            <person name="Lindquist E.A."/>
            <person name="Lipzen A."/>
            <person name="Lundell T."/>
            <person name="Morin E."/>
            <person name="Murat C."/>
            <person name="Riley R."/>
            <person name="Ohm R."/>
            <person name="Sun H."/>
            <person name="Tunlid A."/>
            <person name="Henrissat B."/>
            <person name="Grigoriev I.V."/>
            <person name="Hibbett D.S."/>
            <person name="Martin F."/>
        </authorList>
    </citation>
    <scope>NUCLEOTIDE SEQUENCE [LARGE SCALE GENOMIC DNA]</scope>
    <source>
        <strain evidence="3">F 1598</strain>
    </source>
</reference>
<feature type="region of interest" description="Disordered" evidence="1">
    <location>
        <begin position="1"/>
        <end position="20"/>
    </location>
</feature>
<name>A0A0C3AYH8_PILCF</name>
<accession>A0A0C3AYH8</accession>
<proteinExistence type="predicted"/>
<protein>
    <submittedName>
        <fullName evidence="2">Uncharacterized protein</fullName>
    </submittedName>
</protein>
<organism evidence="2 3">
    <name type="scientific">Piloderma croceum (strain F 1598)</name>
    <dbReference type="NCBI Taxonomy" id="765440"/>
    <lineage>
        <taxon>Eukaryota</taxon>
        <taxon>Fungi</taxon>
        <taxon>Dikarya</taxon>
        <taxon>Basidiomycota</taxon>
        <taxon>Agaricomycotina</taxon>
        <taxon>Agaricomycetes</taxon>
        <taxon>Agaricomycetidae</taxon>
        <taxon>Atheliales</taxon>
        <taxon>Atheliaceae</taxon>
        <taxon>Piloderma</taxon>
    </lineage>
</organism>
<evidence type="ECO:0000256" key="1">
    <source>
        <dbReference type="SAM" id="MobiDB-lite"/>
    </source>
</evidence>
<gene>
    <name evidence="2" type="ORF">PILCRDRAFT_823906</name>
</gene>
<reference evidence="2 3" key="1">
    <citation type="submission" date="2014-04" db="EMBL/GenBank/DDBJ databases">
        <authorList>
            <consortium name="DOE Joint Genome Institute"/>
            <person name="Kuo A."/>
            <person name="Tarkka M."/>
            <person name="Buscot F."/>
            <person name="Kohler A."/>
            <person name="Nagy L.G."/>
            <person name="Floudas D."/>
            <person name="Copeland A."/>
            <person name="Barry K.W."/>
            <person name="Cichocki N."/>
            <person name="Veneault-Fourrey C."/>
            <person name="LaButti K."/>
            <person name="Lindquist E.A."/>
            <person name="Lipzen A."/>
            <person name="Lundell T."/>
            <person name="Morin E."/>
            <person name="Murat C."/>
            <person name="Sun H."/>
            <person name="Tunlid A."/>
            <person name="Henrissat B."/>
            <person name="Grigoriev I.V."/>
            <person name="Hibbett D.S."/>
            <person name="Martin F."/>
            <person name="Nordberg H.P."/>
            <person name="Cantor M.N."/>
            <person name="Hua S.X."/>
        </authorList>
    </citation>
    <scope>NUCLEOTIDE SEQUENCE [LARGE SCALE GENOMIC DNA]</scope>
    <source>
        <strain evidence="2 3">F 1598</strain>
    </source>
</reference>
<dbReference type="InParanoid" id="A0A0C3AYH8"/>
<sequence>MTNDAIVREEKSTRPRKNRLRKTEICNSIRVGMPSTTADILKDPTPHCWIRVLAARAHDKAKQI</sequence>
<keyword evidence="3" id="KW-1185">Reference proteome</keyword>
<dbReference type="EMBL" id="KN833012">
    <property type="protein sequence ID" value="KIM79053.1"/>
    <property type="molecule type" value="Genomic_DNA"/>
</dbReference>